<proteinExistence type="predicted"/>
<organism evidence="1 2">
    <name type="scientific">Cellulomonas chengniuliangii</name>
    <dbReference type="NCBI Taxonomy" id="2968084"/>
    <lineage>
        <taxon>Bacteria</taxon>
        <taxon>Bacillati</taxon>
        <taxon>Actinomycetota</taxon>
        <taxon>Actinomycetes</taxon>
        <taxon>Micrococcales</taxon>
        <taxon>Cellulomonadaceae</taxon>
        <taxon>Cellulomonas</taxon>
    </lineage>
</organism>
<keyword evidence="2" id="KW-1185">Reference proteome</keyword>
<evidence type="ECO:0000313" key="2">
    <source>
        <dbReference type="Proteomes" id="UP001316189"/>
    </source>
</evidence>
<evidence type="ECO:0008006" key="3">
    <source>
        <dbReference type="Google" id="ProtNLM"/>
    </source>
</evidence>
<protein>
    <recommendedName>
        <fullName evidence="3">BON domain-containing protein</fullName>
    </recommendedName>
</protein>
<evidence type="ECO:0000313" key="1">
    <source>
        <dbReference type="EMBL" id="UUI75182.1"/>
    </source>
</evidence>
<name>A0ABY5KXF9_9CELL</name>
<sequence>MADLHQARAAKERLRSEIAERPGVSGIGVTPDADGYAVQVNVQRRNDAAALPESVDGVRVQVRVIGPITAHSRPTRLRAV</sequence>
<gene>
    <name evidence="1" type="ORF">NP064_15660</name>
</gene>
<dbReference type="EMBL" id="CP101988">
    <property type="protein sequence ID" value="UUI75182.1"/>
    <property type="molecule type" value="Genomic_DNA"/>
</dbReference>
<reference evidence="1 2" key="1">
    <citation type="submission" date="2022-07" db="EMBL/GenBank/DDBJ databases">
        <title>Novel species in genus cellulomonas.</title>
        <authorList>
            <person name="Ye L."/>
        </authorList>
    </citation>
    <scope>NUCLEOTIDE SEQUENCE [LARGE SCALE GENOMIC DNA]</scope>
    <source>
        <strain evidence="2">zg-Y338</strain>
    </source>
</reference>
<dbReference type="Proteomes" id="UP001316189">
    <property type="component" value="Chromosome"/>
</dbReference>
<dbReference type="RefSeq" id="WP_227569924.1">
    <property type="nucleotide sequence ID" value="NZ_CP101988.1"/>
</dbReference>
<accession>A0ABY5KXF9</accession>